<sequence length="802" mass="89715">MLQWMGGSRRKVTASRKSTQKRQQQFFEQRKRQQQQQEATTVECRTGDPVAYTHQNGKRSLDILSLLNVPKVSESRSLMTDKAPCARSFEAVDTKDHRSSMRSSILVANDVPAADYVESTGTRALLSQQEENVSSKGAWKNSSIAINAESKCCTIDSSIPTSILDIVGDDGPTNSSEGKPVHEAHVAFSVEGLGDLGTETPKQSPQQPARTFCGGKSSLKKAAEKLQFRKNLNSMLDELEMEAECYVQDTEVPTCGNRLDSFLKSEDMLSPLCYTENELSSVKGGKKHGAEQWGMNSLHDDRDTNFWNAGSPFLDDIIDNEKSRLNWKNEDANILRNVPPGFGLEESQLLPRSHKGISVRYNDLDEGDRHFCSLEEPNKYSSFMCDYKPQATHLSPYMDMEDRRDNFTSLSSEDSCSSSAVKGRNVAGMPSERHTRRYNEDLPWQLNSNGKGNFQEEVEDILAGTKRGDDCDRSRKYRRSNAGHIKSAYISRTTVNENYCLEDSWLFEEEFPLGNTDTNPDPFISTSWRNRHRGRGGDPFNTNVQADLLNSSHCQFGMFDNNTRGELSPENVEFSQPFDSKQSFNTSFPVGGTCRESSRGVYHNINIPHQSSTSEDVVDFFGDTEAVFPVPELSAQGSVTEEVGDKPESNPEKITKISRQNVNTSQVSKSTAEETNIKENGSSNCKERNDIHQVMVTNTSEEDAEETSLSVRIQHESEDESNTKELHRSIPGLSQRNLKVSVGDVGTSGAKPVNDENLKRFEAKTRPIQPSCQVMTVERYVFQLFCVSQGTSAMWDTTSRLS</sequence>
<feature type="region of interest" description="Disordered" evidence="1">
    <location>
        <begin position="660"/>
        <end position="685"/>
    </location>
</feature>
<dbReference type="PANTHER" id="PTHR37722:SF2">
    <property type="entry name" value="OS01G0167700 PROTEIN"/>
    <property type="match status" value="1"/>
</dbReference>
<feature type="compositionally biased region" description="Low complexity" evidence="1">
    <location>
        <begin position="409"/>
        <end position="419"/>
    </location>
</feature>
<dbReference type="EMBL" id="JBDFQZ010000005">
    <property type="protein sequence ID" value="KAK9726637.1"/>
    <property type="molecule type" value="Genomic_DNA"/>
</dbReference>
<feature type="compositionally biased region" description="Basic residues" evidence="1">
    <location>
        <begin position="8"/>
        <end position="20"/>
    </location>
</feature>
<protein>
    <submittedName>
        <fullName evidence="2">Uncharacterized protein</fullName>
    </submittedName>
</protein>
<evidence type="ECO:0000313" key="2">
    <source>
        <dbReference type="EMBL" id="KAK9726637.1"/>
    </source>
</evidence>
<dbReference type="AlphaFoldDB" id="A0AAW1KYW5"/>
<reference evidence="2 3" key="1">
    <citation type="submission" date="2024-03" db="EMBL/GenBank/DDBJ databases">
        <title>WGS assembly of Saponaria officinalis var. Norfolk2.</title>
        <authorList>
            <person name="Jenkins J."/>
            <person name="Shu S."/>
            <person name="Grimwood J."/>
            <person name="Barry K."/>
            <person name="Goodstein D."/>
            <person name="Schmutz J."/>
            <person name="Leebens-Mack J."/>
            <person name="Osbourn A."/>
        </authorList>
    </citation>
    <scope>NUCLEOTIDE SEQUENCE [LARGE SCALE GENOMIC DNA]</scope>
    <source>
        <strain evidence="3">cv. Norfolk2</strain>
        <strain evidence="2">JIC</strain>
        <tissue evidence="2">Leaf</tissue>
    </source>
</reference>
<evidence type="ECO:0000313" key="3">
    <source>
        <dbReference type="Proteomes" id="UP001443914"/>
    </source>
</evidence>
<dbReference type="EMBL" id="JBDFQZ010000005">
    <property type="protein sequence ID" value="KAK9726634.1"/>
    <property type="molecule type" value="Genomic_DNA"/>
</dbReference>
<evidence type="ECO:0000256" key="1">
    <source>
        <dbReference type="SAM" id="MobiDB-lite"/>
    </source>
</evidence>
<feature type="compositionally biased region" description="Polar residues" evidence="1">
    <location>
        <begin position="660"/>
        <end position="670"/>
    </location>
</feature>
<feature type="region of interest" description="Disordered" evidence="1">
    <location>
        <begin position="408"/>
        <end position="430"/>
    </location>
</feature>
<dbReference type="Proteomes" id="UP001443914">
    <property type="component" value="Unassembled WGS sequence"/>
</dbReference>
<feature type="region of interest" description="Disordered" evidence="1">
    <location>
        <begin position="1"/>
        <end position="42"/>
    </location>
</feature>
<feature type="compositionally biased region" description="Polar residues" evidence="1">
    <location>
        <begin position="200"/>
        <end position="209"/>
    </location>
</feature>
<keyword evidence="3" id="KW-1185">Reference proteome</keyword>
<accession>A0AAW1KYW5</accession>
<name>A0AAW1KYW5_SAPOF</name>
<feature type="region of interest" description="Disordered" evidence="1">
    <location>
        <begin position="194"/>
        <end position="214"/>
    </location>
</feature>
<dbReference type="EMBL" id="JBDFQZ010000005">
    <property type="protein sequence ID" value="KAK9726620.1"/>
    <property type="molecule type" value="Genomic_DNA"/>
</dbReference>
<comment type="caution">
    <text evidence="2">The sequence shown here is derived from an EMBL/GenBank/DDBJ whole genome shotgun (WGS) entry which is preliminary data.</text>
</comment>
<gene>
    <name evidence="2" type="ORF">RND81_05G227300</name>
</gene>
<organism evidence="2 3">
    <name type="scientific">Saponaria officinalis</name>
    <name type="common">Common soapwort</name>
    <name type="synonym">Lychnis saponaria</name>
    <dbReference type="NCBI Taxonomy" id="3572"/>
    <lineage>
        <taxon>Eukaryota</taxon>
        <taxon>Viridiplantae</taxon>
        <taxon>Streptophyta</taxon>
        <taxon>Embryophyta</taxon>
        <taxon>Tracheophyta</taxon>
        <taxon>Spermatophyta</taxon>
        <taxon>Magnoliopsida</taxon>
        <taxon>eudicotyledons</taxon>
        <taxon>Gunneridae</taxon>
        <taxon>Pentapetalae</taxon>
        <taxon>Caryophyllales</taxon>
        <taxon>Caryophyllaceae</taxon>
        <taxon>Caryophylleae</taxon>
        <taxon>Saponaria</taxon>
    </lineage>
</organism>
<proteinExistence type="predicted"/>
<dbReference type="PANTHER" id="PTHR37722">
    <property type="entry name" value="OS01G0167700 PROTEIN"/>
    <property type="match status" value="1"/>
</dbReference>